<dbReference type="OrthoDB" id="2318182at2"/>
<proteinExistence type="predicted"/>
<comment type="caution">
    <text evidence="1">The sequence shown here is derived from an EMBL/GenBank/DDBJ whole genome shotgun (WGS) entry which is preliminary data.</text>
</comment>
<dbReference type="AlphaFoldDB" id="A0A2U2MWE0"/>
<dbReference type="RefSeq" id="WP_109680219.1">
    <property type="nucleotide sequence ID" value="NZ_CP086615.1"/>
</dbReference>
<dbReference type="EMBL" id="QFFI01000048">
    <property type="protein sequence ID" value="PWG61132.1"/>
    <property type="molecule type" value="Genomic_DNA"/>
</dbReference>
<accession>A0A2U2MWE0</accession>
<evidence type="ECO:0000313" key="2">
    <source>
        <dbReference type="Proteomes" id="UP000245474"/>
    </source>
</evidence>
<organism evidence="1 2">
    <name type="scientific">Sediminicurvatus halobius</name>
    <dbReference type="NCBI Taxonomy" id="2182432"/>
    <lineage>
        <taxon>Bacteria</taxon>
        <taxon>Pseudomonadati</taxon>
        <taxon>Pseudomonadota</taxon>
        <taxon>Gammaproteobacteria</taxon>
        <taxon>Chromatiales</taxon>
        <taxon>Ectothiorhodospiraceae</taxon>
        <taxon>Sediminicurvatus</taxon>
    </lineage>
</organism>
<name>A0A2U2MWE0_9GAMM</name>
<protein>
    <submittedName>
        <fullName evidence="1">Uncharacterized protein</fullName>
    </submittedName>
</protein>
<gene>
    <name evidence="1" type="ORF">DEM34_18025</name>
</gene>
<evidence type="ECO:0000313" key="1">
    <source>
        <dbReference type="EMBL" id="PWG61132.1"/>
    </source>
</evidence>
<dbReference type="Proteomes" id="UP000245474">
    <property type="component" value="Unassembled WGS sequence"/>
</dbReference>
<keyword evidence="2" id="KW-1185">Reference proteome</keyword>
<sequence>MNHWLANSRRNLLPRSVAACFETALAEWLFTGRVIVYAESRGIRCELCEHPHLSHHYEISNDRTGHALLVGSRCILKFADIRVLDGEGRAITEYAQRRRHLREALKVELRQRALAPLRELWQLDRHNRAEIERAAERLETGRGVSPATLSLVFAEMERRGIEYEPHLYKITLRDASSHRELMAMPQAERELIRPALSNEQLRRYARLFEE</sequence>
<reference evidence="1 2" key="1">
    <citation type="submission" date="2018-05" db="EMBL/GenBank/DDBJ databases">
        <title>Spiribacter halobius sp. nov., a moderately halophilic bacterium isolated from marine solar saltern.</title>
        <authorList>
            <person name="Zheng W.-S."/>
            <person name="Lu D.-C."/>
            <person name="Du Z.-J."/>
        </authorList>
    </citation>
    <scope>NUCLEOTIDE SEQUENCE [LARGE SCALE GENOMIC DNA]</scope>
    <source>
        <strain evidence="1 2">E85</strain>
    </source>
</reference>